<sequence length="96" mass="10616">MARGTYEEAAALQALIQSNLRLLYPSQKTEVVTYDGEGNNVYACVVCIRSDGEPDILVQGNPGDNHAYALLNSALEQVYYKTMQLLGEKFKKTNAQ</sequence>
<proteinExistence type="predicted"/>
<keyword evidence="2" id="KW-1185">Reference proteome</keyword>
<organism evidence="1 2">
    <name type="scientific">Colletotrichum destructivum</name>
    <dbReference type="NCBI Taxonomy" id="34406"/>
    <lineage>
        <taxon>Eukaryota</taxon>
        <taxon>Fungi</taxon>
        <taxon>Dikarya</taxon>
        <taxon>Ascomycota</taxon>
        <taxon>Pezizomycotina</taxon>
        <taxon>Sordariomycetes</taxon>
        <taxon>Hypocreomycetidae</taxon>
        <taxon>Glomerellales</taxon>
        <taxon>Glomerellaceae</taxon>
        <taxon>Colletotrichum</taxon>
        <taxon>Colletotrichum destructivum species complex</taxon>
    </lineage>
</organism>
<dbReference type="EMBL" id="CP137305">
    <property type="protein sequence ID" value="WQF77027.1"/>
    <property type="molecule type" value="Genomic_DNA"/>
</dbReference>
<dbReference type="GeneID" id="87938544"/>
<reference evidence="2" key="1">
    <citation type="journal article" date="2023" name="bioRxiv">
        <title>Complete genome of the Medicago anthracnose fungus, Colletotrichum destructivum, reveals a mini-chromosome-like region within a core chromosome.</title>
        <authorList>
            <person name="Lapalu N."/>
            <person name="Simon A."/>
            <person name="Lu A."/>
            <person name="Plaumann P.-L."/>
            <person name="Amselem J."/>
            <person name="Pigne S."/>
            <person name="Auger A."/>
            <person name="Koch C."/>
            <person name="Dallery J.-F."/>
            <person name="O'Connell R.J."/>
        </authorList>
    </citation>
    <scope>NUCLEOTIDE SEQUENCE [LARGE SCALE GENOMIC DNA]</scope>
    <source>
        <strain evidence="2">CBS 520.97</strain>
    </source>
</reference>
<evidence type="ECO:0000313" key="2">
    <source>
        <dbReference type="Proteomes" id="UP001322277"/>
    </source>
</evidence>
<dbReference type="RefSeq" id="XP_062774251.1">
    <property type="nucleotide sequence ID" value="XM_062918200.1"/>
</dbReference>
<accession>A0AAX4I1N7</accession>
<dbReference type="AlphaFoldDB" id="A0AAX4I1N7"/>
<protein>
    <submittedName>
        <fullName evidence="1">Uncharacterized protein</fullName>
    </submittedName>
</protein>
<evidence type="ECO:0000313" key="1">
    <source>
        <dbReference type="EMBL" id="WQF77027.1"/>
    </source>
</evidence>
<name>A0AAX4I1N7_9PEZI</name>
<dbReference type="KEGG" id="cdet:87938544"/>
<dbReference type="Proteomes" id="UP001322277">
    <property type="component" value="Chromosome 1"/>
</dbReference>
<gene>
    <name evidence="1" type="ORF">CDEST_02041</name>
</gene>